<dbReference type="Proteomes" id="UP001314170">
    <property type="component" value="Unassembled WGS sequence"/>
</dbReference>
<accession>A0AAV1S906</accession>
<dbReference type="PANTHER" id="PTHR37218">
    <property type="entry name" value="COILED-COIL PROTEIN"/>
    <property type="match status" value="1"/>
</dbReference>
<keyword evidence="3" id="KW-1185">Reference proteome</keyword>
<dbReference type="PANTHER" id="PTHR37218:SF2">
    <property type="entry name" value="COILED-COIL PROTEIN"/>
    <property type="match status" value="1"/>
</dbReference>
<dbReference type="EMBL" id="CAWUPB010001173">
    <property type="protein sequence ID" value="CAK7347949.1"/>
    <property type="molecule type" value="Genomic_DNA"/>
</dbReference>
<dbReference type="AlphaFoldDB" id="A0AAV1S906"/>
<proteinExistence type="predicted"/>
<feature type="compositionally biased region" description="Basic and acidic residues" evidence="1">
    <location>
        <begin position="63"/>
        <end position="83"/>
    </location>
</feature>
<sequence>MGGKGRRRREKNYRAAHGGGHSLLPPPPNPSQVDALPSKLRKIISLTSQLHNDSAKNSNSGEENTKRQKRAREEGNEATVVKDENDEEIVDGSGDEKRKKKKNRKQVNDFRFELGLDKSRTVEKRRERKKKKCGVFGSSAILGPEIWWYLEAKKKKHKKPEESVDFPGREQIQFGDVVQTPPKLTAPSKFLNNVHDASRERLRLQAIEAYRSRKGWTSRPGLHLPPPMTTTPSS</sequence>
<feature type="region of interest" description="Disordered" evidence="1">
    <location>
        <begin position="215"/>
        <end position="234"/>
    </location>
</feature>
<reference evidence="2 3" key="1">
    <citation type="submission" date="2024-01" db="EMBL/GenBank/DDBJ databases">
        <authorList>
            <person name="Waweru B."/>
        </authorList>
    </citation>
    <scope>NUCLEOTIDE SEQUENCE [LARGE SCALE GENOMIC DNA]</scope>
</reference>
<gene>
    <name evidence="2" type="ORF">DCAF_LOCUS20640</name>
</gene>
<feature type="compositionally biased region" description="Basic residues" evidence="1">
    <location>
        <begin position="1"/>
        <end position="11"/>
    </location>
</feature>
<evidence type="ECO:0000313" key="3">
    <source>
        <dbReference type="Proteomes" id="UP001314170"/>
    </source>
</evidence>
<evidence type="ECO:0000313" key="2">
    <source>
        <dbReference type="EMBL" id="CAK7347949.1"/>
    </source>
</evidence>
<name>A0AAV1S906_9ROSI</name>
<feature type="compositionally biased region" description="Polar residues" evidence="1">
    <location>
        <begin position="45"/>
        <end position="62"/>
    </location>
</feature>
<comment type="caution">
    <text evidence="2">The sequence shown here is derived from an EMBL/GenBank/DDBJ whole genome shotgun (WGS) entry which is preliminary data.</text>
</comment>
<protein>
    <submittedName>
        <fullName evidence="2">Uncharacterized protein</fullName>
    </submittedName>
</protein>
<evidence type="ECO:0000256" key="1">
    <source>
        <dbReference type="SAM" id="MobiDB-lite"/>
    </source>
</evidence>
<feature type="compositionally biased region" description="Pro residues" evidence="1">
    <location>
        <begin position="223"/>
        <end position="234"/>
    </location>
</feature>
<feature type="region of interest" description="Disordered" evidence="1">
    <location>
        <begin position="1"/>
        <end position="110"/>
    </location>
</feature>
<organism evidence="2 3">
    <name type="scientific">Dovyalis caffra</name>
    <dbReference type="NCBI Taxonomy" id="77055"/>
    <lineage>
        <taxon>Eukaryota</taxon>
        <taxon>Viridiplantae</taxon>
        <taxon>Streptophyta</taxon>
        <taxon>Embryophyta</taxon>
        <taxon>Tracheophyta</taxon>
        <taxon>Spermatophyta</taxon>
        <taxon>Magnoliopsida</taxon>
        <taxon>eudicotyledons</taxon>
        <taxon>Gunneridae</taxon>
        <taxon>Pentapetalae</taxon>
        <taxon>rosids</taxon>
        <taxon>fabids</taxon>
        <taxon>Malpighiales</taxon>
        <taxon>Salicaceae</taxon>
        <taxon>Flacourtieae</taxon>
        <taxon>Dovyalis</taxon>
    </lineage>
</organism>